<comment type="caution">
    <text evidence="2">The sequence shown here is derived from an EMBL/GenBank/DDBJ whole genome shotgun (WGS) entry which is preliminary data.</text>
</comment>
<evidence type="ECO:0000313" key="2">
    <source>
        <dbReference type="EMBL" id="CAA7037781.1"/>
    </source>
</evidence>
<organism evidence="2 3">
    <name type="scientific">Microthlaspi erraticum</name>
    <dbReference type="NCBI Taxonomy" id="1685480"/>
    <lineage>
        <taxon>Eukaryota</taxon>
        <taxon>Viridiplantae</taxon>
        <taxon>Streptophyta</taxon>
        <taxon>Embryophyta</taxon>
        <taxon>Tracheophyta</taxon>
        <taxon>Spermatophyta</taxon>
        <taxon>Magnoliopsida</taxon>
        <taxon>eudicotyledons</taxon>
        <taxon>Gunneridae</taxon>
        <taxon>Pentapetalae</taxon>
        <taxon>rosids</taxon>
        <taxon>malvids</taxon>
        <taxon>Brassicales</taxon>
        <taxon>Brassicaceae</taxon>
        <taxon>Coluteocarpeae</taxon>
        <taxon>Microthlaspi</taxon>
    </lineage>
</organism>
<protein>
    <submittedName>
        <fullName evidence="2">Uncharacterized protein</fullName>
    </submittedName>
</protein>
<sequence length="84" mass="9607">MNVFFSRVADATEPLSLHRRRKRISSVAYSNHQRHLRRNLTQQPQSKRSKFSARKLASRLQKCPPQGQAGPVCHGPTNIEPRSC</sequence>
<evidence type="ECO:0000313" key="3">
    <source>
        <dbReference type="Proteomes" id="UP000467841"/>
    </source>
</evidence>
<name>A0A6D2JN59_9BRAS</name>
<gene>
    <name evidence="2" type="ORF">MERR_LOCUS25016</name>
</gene>
<proteinExistence type="predicted"/>
<reference evidence="2" key="1">
    <citation type="submission" date="2020-01" db="EMBL/GenBank/DDBJ databases">
        <authorList>
            <person name="Mishra B."/>
        </authorList>
    </citation>
    <scope>NUCLEOTIDE SEQUENCE [LARGE SCALE GENOMIC DNA]</scope>
</reference>
<feature type="compositionally biased region" description="Basic residues" evidence="1">
    <location>
        <begin position="47"/>
        <end position="57"/>
    </location>
</feature>
<evidence type="ECO:0000256" key="1">
    <source>
        <dbReference type="SAM" id="MobiDB-lite"/>
    </source>
</evidence>
<feature type="region of interest" description="Disordered" evidence="1">
    <location>
        <begin position="37"/>
        <end position="84"/>
    </location>
</feature>
<dbReference type="AlphaFoldDB" id="A0A6D2JN59"/>
<dbReference type="Proteomes" id="UP000467841">
    <property type="component" value="Unassembled WGS sequence"/>
</dbReference>
<accession>A0A6D2JN59</accession>
<keyword evidence="3" id="KW-1185">Reference proteome</keyword>
<dbReference type="EMBL" id="CACVBM020001182">
    <property type="protein sequence ID" value="CAA7037781.1"/>
    <property type="molecule type" value="Genomic_DNA"/>
</dbReference>